<dbReference type="AlphaFoldDB" id="A0A4T0IHG7"/>
<reference evidence="2 3" key="1">
    <citation type="submission" date="2019-03" db="EMBL/GenBank/DDBJ databases">
        <title>Sequencing 23 genomes of Wallemia ichthyophaga.</title>
        <authorList>
            <person name="Gostincar C."/>
        </authorList>
    </citation>
    <scope>NUCLEOTIDE SEQUENCE [LARGE SCALE GENOMIC DNA]</scope>
    <source>
        <strain evidence="2 3">EXF-6200</strain>
    </source>
</reference>
<sequence length="181" mass="19926">MRKSSSVVMYHPVSVRRLALCRSVCCAAVPENALADRASKAHAGGHAQTQRNTTVQQSRYHVRTAPTTPPSPHKHHIIHRKVHSWNKTLVEVATPARSSLSQAIRKSSKGSNHHILLILAKRLLAGILLDIVSAVKYKQPIEDRGVYLGKVSDERSEHLGGLGLRSKNNAITNNIFDQQTA</sequence>
<dbReference type="EMBL" id="SPOI01000309">
    <property type="protein sequence ID" value="TIB29096.1"/>
    <property type="molecule type" value="Genomic_DNA"/>
</dbReference>
<gene>
    <name evidence="2" type="ORF">E3P86_03738</name>
</gene>
<proteinExistence type="predicted"/>
<protein>
    <submittedName>
        <fullName evidence="2">Uncharacterized protein</fullName>
    </submittedName>
</protein>
<feature type="compositionally biased region" description="Polar residues" evidence="1">
    <location>
        <begin position="47"/>
        <end position="59"/>
    </location>
</feature>
<comment type="caution">
    <text evidence="2">The sequence shown here is derived from an EMBL/GenBank/DDBJ whole genome shotgun (WGS) entry which is preliminary data.</text>
</comment>
<accession>A0A4T0IHG7</accession>
<organism evidence="2 3">
    <name type="scientific">Wallemia ichthyophaga</name>
    <dbReference type="NCBI Taxonomy" id="245174"/>
    <lineage>
        <taxon>Eukaryota</taxon>
        <taxon>Fungi</taxon>
        <taxon>Dikarya</taxon>
        <taxon>Basidiomycota</taxon>
        <taxon>Wallemiomycotina</taxon>
        <taxon>Wallemiomycetes</taxon>
        <taxon>Wallemiales</taxon>
        <taxon>Wallemiaceae</taxon>
        <taxon>Wallemia</taxon>
    </lineage>
</organism>
<feature type="region of interest" description="Disordered" evidence="1">
    <location>
        <begin position="39"/>
        <end position="75"/>
    </location>
</feature>
<evidence type="ECO:0000313" key="3">
    <source>
        <dbReference type="Proteomes" id="UP000310689"/>
    </source>
</evidence>
<name>A0A4T0IHG7_WALIC</name>
<dbReference type="Proteomes" id="UP000310689">
    <property type="component" value="Unassembled WGS sequence"/>
</dbReference>
<evidence type="ECO:0000256" key="1">
    <source>
        <dbReference type="SAM" id="MobiDB-lite"/>
    </source>
</evidence>
<evidence type="ECO:0000313" key="2">
    <source>
        <dbReference type="EMBL" id="TIB29096.1"/>
    </source>
</evidence>